<dbReference type="EMBL" id="VDCS01000010">
    <property type="protein sequence ID" value="TNJ43462.1"/>
    <property type="molecule type" value="Genomic_DNA"/>
</dbReference>
<sequence>MKQTFFYILALIISFDGFTQQDTLVNTLKEVVIHGDPRLKQHSVGYKVQTLNDSVLLKNTESFTNVLRFNSPLYLRENGVSGVSSASFRGTSATNTAVIWNGININAVNNGQTDFNALTVSLYDGIDIRSGGGSLEYGSGAIGGSIHLNDDLVFSAKKKTTHQFVLSAGSFEAYNSLYKFKMSQSKLAINAGVSYNESENDYPLYDTDFKNENGAFKNLSLNFNAALLLSKYSKLKFYNSNYWGERFFSGELPNPETAKDKYQNSNNYFLLVYTQNKYKLKQEARMAYLFETYRYFADRAFDDYDFGRAKRYRFNYDLSYRFLGIDAQITSYSEYESTLGKADKISEKHRKQFSQSIVYKHDLSDWLNYEAKVRQDFNSDYKIPFTYALGAQFKASSQFFIRTNGSKNYRVPTYNDLYWPSQGNLSLVPESALQGELGIGFKNDVVSVDAGVFYIASNDKITWIPNGDPERPGVWVPINIDEVTSKGVEIQVGVEEQFHKHIVKLQANYSFTQAIDEATKKQVIFTPEHLFKTNLSYNYKLFGWYYQQLYNGMVYTTASNSEDFVVPAFFVANTGVDFKVLHTLQSQLSLGVKINNLFNEKYVVRPRRPMPNRNFNINLNYKF</sequence>
<comment type="similarity">
    <text evidence="10 11">Belongs to the TonB-dependent receptor family.</text>
</comment>
<organism evidence="14 15">
    <name type="scientific">Allotamlana fucoidanivorans</name>
    <dbReference type="NCBI Taxonomy" id="2583814"/>
    <lineage>
        <taxon>Bacteria</taxon>
        <taxon>Pseudomonadati</taxon>
        <taxon>Bacteroidota</taxon>
        <taxon>Flavobacteriia</taxon>
        <taxon>Flavobacteriales</taxon>
        <taxon>Flavobacteriaceae</taxon>
        <taxon>Allotamlana</taxon>
    </lineage>
</organism>
<keyword evidence="9 10" id="KW-0998">Cell outer membrane</keyword>
<keyword evidence="15" id="KW-1185">Reference proteome</keyword>
<accession>A0A5C4SID3</accession>
<dbReference type="InterPro" id="IPR012910">
    <property type="entry name" value="Plug_dom"/>
</dbReference>
<dbReference type="PANTHER" id="PTHR30069">
    <property type="entry name" value="TONB-DEPENDENT OUTER MEMBRANE RECEPTOR"/>
    <property type="match status" value="1"/>
</dbReference>
<evidence type="ECO:0000256" key="6">
    <source>
        <dbReference type="ARBA" id="ARBA00023077"/>
    </source>
</evidence>
<evidence type="ECO:0000256" key="11">
    <source>
        <dbReference type="RuleBase" id="RU003357"/>
    </source>
</evidence>
<keyword evidence="6 11" id="KW-0798">TonB box</keyword>
<evidence type="ECO:0000259" key="13">
    <source>
        <dbReference type="Pfam" id="PF07715"/>
    </source>
</evidence>
<dbReference type="InterPro" id="IPR000531">
    <property type="entry name" value="Beta-barrel_TonB"/>
</dbReference>
<evidence type="ECO:0000256" key="10">
    <source>
        <dbReference type="PROSITE-ProRule" id="PRU01360"/>
    </source>
</evidence>
<keyword evidence="3 10" id="KW-1134">Transmembrane beta strand</keyword>
<dbReference type="InterPro" id="IPR037066">
    <property type="entry name" value="Plug_dom_sf"/>
</dbReference>
<keyword evidence="8 14" id="KW-0675">Receptor</keyword>
<dbReference type="AlphaFoldDB" id="A0A5C4SID3"/>
<evidence type="ECO:0000256" key="5">
    <source>
        <dbReference type="ARBA" id="ARBA00022729"/>
    </source>
</evidence>
<feature type="domain" description="TonB-dependent receptor-like beta-barrel" evidence="12">
    <location>
        <begin position="194"/>
        <end position="597"/>
    </location>
</feature>
<dbReference type="PANTHER" id="PTHR30069:SF29">
    <property type="entry name" value="HEMOGLOBIN AND HEMOGLOBIN-HAPTOGLOBIN-BINDING PROTEIN 1-RELATED"/>
    <property type="match status" value="1"/>
</dbReference>
<evidence type="ECO:0000313" key="14">
    <source>
        <dbReference type="EMBL" id="TNJ43462.1"/>
    </source>
</evidence>
<comment type="caution">
    <text evidence="14">The sequence shown here is derived from an EMBL/GenBank/DDBJ whole genome shotgun (WGS) entry which is preliminary data.</text>
</comment>
<dbReference type="Pfam" id="PF07715">
    <property type="entry name" value="Plug"/>
    <property type="match status" value="1"/>
</dbReference>
<dbReference type="InterPro" id="IPR036942">
    <property type="entry name" value="Beta-barrel_TonB_sf"/>
</dbReference>
<dbReference type="GO" id="GO:0009279">
    <property type="term" value="C:cell outer membrane"/>
    <property type="evidence" value="ECO:0007669"/>
    <property type="project" value="UniProtKB-SubCell"/>
</dbReference>
<evidence type="ECO:0000256" key="1">
    <source>
        <dbReference type="ARBA" id="ARBA00004571"/>
    </source>
</evidence>
<dbReference type="GO" id="GO:0015344">
    <property type="term" value="F:siderophore uptake transmembrane transporter activity"/>
    <property type="evidence" value="ECO:0007669"/>
    <property type="project" value="TreeGrafter"/>
</dbReference>
<evidence type="ECO:0000256" key="8">
    <source>
        <dbReference type="ARBA" id="ARBA00023170"/>
    </source>
</evidence>
<gene>
    <name evidence="14" type="ORF">FGF67_11115</name>
</gene>
<comment type="subcellular location">
    <subcellularLocation>
        <location evidence="1 10">Cell outer membrane</location>
        <topology evidence="1 10">Multi-pass membrane protein</topology>
    </subcellularLocation>
</comment>
<evidence type="ECO:0000256" key="7">
    <source>
        <dbReference type="ARBA" id="ARBA00023136"/>
    </source>
</evidence>
<dbReference type="Pfam" id="PF00593">
    <property type="entry name" value="TonB_dep_Rec_b-barrel"/>
    <property type="match status" value="1"/>
</dbReference>
<dbReference type="GO" id="GO:0044718">
    <property type="term" value="P:siderophore transmembrane transport"/>
    <property type="evidence" value="ECO:0007669"/>
    <property type="project" value="TreeGrafter"/>
</dbReference>
<dbReference type="OrthoDB" id="9762903at2"/>
<evidence type="ECO:0000256" key="9">
    <source>
        <dbReference type="ARBA" id="ARBA00023237"/>
    </source>
</evidence>
<reference evidence="14 15" key="1">
    <citation type="submission" date="2019-05" db="EMBL/GenBank/DDBJ databases">
        <title>Tamlana fucoidanivorans sp. nov., isolated from the surface of algae collected from Fujian province in China.</title>
        <authorList>
            <person name="Li J."/>
        </authorList>
    </citation>
    <scope>NUCLEOTIDE SEQUENCE [LARGE SCALE GENOMIC DNA]</scope>
    <source>
        <strain evidence="14 15">CW2-9</strain>
    </source>
</reference>
<feature type="domain" description="TonB-dependent receptor plug" evidence="13">
    <location>
        <begin position="47"/>
        <end position="144"/>
    </location>
</feature>
<dbReference type="Gene3D" id="2.170.130.10">
    <property type="entry name" value="TonB-dependent receptor, plug domain"/>
    <property type="match status" value="1"/>
</dbReference>
<evidence type="ECO:0000256" key="4">
    <source>
        <dbReference type="ARBA" id="ARBA00022692"/>
    </source>
</evidence>
<dbReference type="PROSITE" id="PS52016">
    <property type="entry name" value="TONB_DEPENDENT_REC_3"/>
    <property type="match status" value="1"/>
</dbReference>
<keyword evidence="5" id="KW-0732">Signal</keyword>
<evidence type="ECO:0000256" key="3">
    <source>
        <dbReference type="ARBA" id="ARBA00022452"/>
    </source>
</evidence>
<keyword evidence="4 10" id="KW-0812">Transmembrane</keyword>
<dbReference type="SUPFAM" id="SSF56935">
    <property type="entry name" value="Porins"/>
    <property type="match status" value="1"/>
</dbReference>
<dbReference type="Proteomes" id="UP000308713">
    <property type="component" value="Unassembled WGS sequence"/>
</dbReference>
<evidence type="ECO:0000259" key="12">
    <source>
        <dbReference type="Pfam" id="PF00593"/>
    </source>
</evidence>
<proteinExistence type="inferred from homology"/>
<dbReference type="Gene3D" id="2.40.170.20">
    <property type="entry name" value="TonB-dependent receptor, beta-barrel domain"/>
    <property type="match status" value="1"/>
</dbReference>
<name>A0A5C4SID3_9FLAO</name>
<keyword evidence="2 10" id="KW-0813">Transport</keyword>
<evidence type="ECO:0000256" key="2">
    <source>
        <dbReference type="ARBA" id="ARBA00022448"/>
    </source>
</evidence>
<protein>
    <submittedName>
        <fullName evidence="14">TonB-dependent receptor</fullName>
    </submittedName>
</protein>
<evidence type="ECO:0000313" key="15">
    <source>
        <dbReference type="Proteomes" id="UP000308713"/>
    </source>
</evidence>
<keyword evidence="7 10" id="KW-0472">Membrane</keyword>
<dbReference type="InterPro" id="IPR039426">
    <property type="entry name" value="TonB-dep_rcpt-like"/>
</dbReference>
<dbReference type="RefSeq" id="WP_139697753.1">
    <property type="nucleotide sequence ID" value="NZ_CP074074.1"/>
</dbReference>